<feature type="transmembrane region" description="Helical" evidence="4">
    <location>
        <begin position="174"/>
        <end position="192"/>
    </location>
</feature>
<dbReference type="RefSeq" id="WP_187082592.1">
    <property type="nucleotide sequence ID" value="NZ_JACORU010000006.1"/>
</dbReference>
<feature type="transmembrane region" description="Helical" evidence="4">
    <location>
        <begin position="382"/>
        <end position="400"/>
    </location>
</feature>
<dbReference type="PANTHER" id="PTHR43129">
    <property type="entry name" value="FOSMIDOMYCIN RESISTANCE PROTEIN"/>
    <property type="match status" value="1"/>
</dbReference>
<name>A0A923M8S8_9BURK</name>
<dbReference type="EMBL" id="JACORU010000006">
    <property type="protein sequence ID" value="MBC5766110.1"/>
    <property type="molecule type" value="Genomic_DNA"/>
</dbReference>
<keyword evidence="3 4" id="KW-0472">Membrane</keyword>
<dbReference type="Pfam" id="PF07690">
    <property type="entry name" value="MFS_1"/>
    <property type="match status" value="1"/>
</dbReference>
<dbReference type="Gene3D" id="1.20.1250.20">
    <property type="entry name" value="MFS general substrate transporter like domains"/>
    <property type="match status" value="1"/>
</dbReference>
<feature type="transmembrane region" description="Helical" evidence="4">
    <location>
        <begin position="56"/>
        <end position="78"/>
    </location>
</feature>
<keyword evidence="1 4" id="KW-0812">Transmembrane</keyword>
<dbReference type="AlphaFoldDB" id="A0A923M8S8"/>
<feature type="transmembrane region" description="Helical" evidence="4">
    <location>
        <begin position="85"/>
        <end position="101"/>
    </location>
</feature>
<proteinExistence type="predicted"/>
<dbReference type="PROSITE" id="PS50850">
    <property type="entry name" value="MFS"/>
    <property type="match status" value="1"/>
</dbReference>
<dbReference type="InterPro" id="IPR011701">
    <property type="entry name" value="MFS"/>
</dbReference>
<evidence type="ECO:0000313" key="7">
    <source>
        <dbReference type="Proteomes" id="UP000596827"/>
    </source>
</evidence>
<feature type="transmembrane region" description="Helical" evidence="4">
    <location>
        <begin position="107"/>
        <end position="124"/>
    </location>
</feature>
<feature type="transmembrane region" description="Helical" evidence="4">
    <location>
        <begin position="258"/>
        <end position="283"/>
    </location>
</feature>
<feature type="transmembrane region" description="Helical" evidence="4">
    <location>
        <begin position="292"/>
        <end position="309"/>
    </location>
</feature>
<dbReference type="SUPFAM" id="SSF103473">
    <property type="entry name" value="MFS general substrate transporter"/>
    <property type="match status" value="1"/>
</dbReference>
<keyword evidence="7" id="KW-1185">Reference proteome</keyword>
<dbReference type="GO" id="GO:0005886">
    <property type="term" value="C:plasma membrane"/>
    <property type="evidence" value="ECO:0007669"/>
    <property type="project" value="TreeGrafter"/>
</dbReference>
<evidence type="ECO:0000256" key="2">
    <source>
        <dbReference type="ARBA" id="ARBA00022989"/>
    </source>
</evidence>
<feature type="transmembrane region" description="Helical" evidence="4">
    <location>
        <begin position="20"/>
        <end position="44"/>
    </location>
</feature>
<dbReference type="GO" id="GO:0022857">
    <property type="term" value="F:transmembrane transporter activity"/>
    <property type="evidence" value="ECO:0007669"/>
    <property type="project" value="InterPro"/>
</dbReference>
<dbReference type="Proteomes" id="UP000596827">
    <property type="component" value="Unassembled WGS sequence"/>
</dbReference>
<feature type="transmembrane region" description="Helical" evidence="4">
    <location>
        <begin position="145"/>
        <end position="168"/>
    </location>
</feature>
<organism evidence="6 7">
    <name type="scientific">Ramlibacter albus</name>
    <dbReference type="NCBI Taxonomy" id="2079448"/>
    <lineage>
        <taxon>Bacteria</taxon>
        <taxon>Pseudomonadati</taxon>
        <taxon>Pseudomonadota</taxon>
        <taxon>Betaproteobacteria</taxon>
        <taxon>Burkholderiales</taxon>
        <taxon>Comamonadaceae</taxon>
        <taxon>Ramlibacter</taxon>
    </lineage>
</organism>
<evidence type="ECO:0000256" key="1">
    <source>
        <dbReference type="ARBA" id="ARBA00022692"/>
    </source>
</evidence>
<evidence type="ECO:0000256" key="4">
    <source>
        <dbReference type="SAM" id="Phobius"/>
    </source>
</evidence>
<dbReference type="PANTHER" id="PTHR43129:SF1">
    <property type="entry name" value="FOSMIDOMYCIN RESISTANCE PROTEIN"/>
    <property type="match status" value="1"/>
</dbReference>
<evidence type="ECO:0000259" key="5">
    <source>
        <dbReference type="PROSITE" id="PS50850"/>
    </source>
</evidence>
<gene>
    <name evidence="6" type="ORF">H8R02_16705</name>
</gene>
<protein>
    <submittedName>
        <fullName evidence="6">MFS transporter</fullName>
    </submittedName>
</protein>
<sequence>MSSTTAATMPVAPLRQDAGLIGLIGLAHLVSHFCQLLLAPLFPWLKDALNASYTELGFLMTVFFVVSCCVQTASGFLVDKYGPRPVLFGGLALLATAAFGYATSNSYYAFLFFAVVAGLGNGVFHPVDYTLINRKVSAKRLGHAYSFHGITGSLGWALAPALVVPVAIAYGWRAALAAAGGFAVVVLAVMLLNAKSLALPGHATAQKAASGPQEHTLAFLRIPAVWMCFAFFFFYAVVLSVIQAFAPEAARQLHQVPVAMAAACLSVYMVCSAGGAVAGGFLASDPARCERVVGAGFGLAALFALAVGFAPVPGWLVPVMFGFMGFASGIAGPSRDLLVKKSTPENASGRVYGVVYSGLDIGQAVAPLVFGQLMDHHNYQGVWLGLVIFQGVLIASAFNVRKVRRTALAAA</sequence>
<reference evidence="6" key="1">
    <citation type="submission" date="2020-08" db="EMBL/GenBank/DDBJ databases">
        <title>Ramlibacter sp. GTP1 16S ribosomal RNA gene genome sequencing and assembly.</title>
        <authorList>
            <person name="Kang M."/>
        </authorList>
    </citation>
    <scope>NUCLEOTIDE SEQUENCE</scope>
    <source>
        <strain evidence="6">GTP1</strain>
    </source>
</reference>
<dbReference type="InterPro" id="IPR036259">
    <property type="entry name" value="MFS_trans_sf"/>
</dbReference>
<evidence type="ECO:0000256" key="3">
    <source>
        <dbReference type="ARBA" id="ARBA00023136"/>
    </source>
</evidence>
<comment type="caution">
    <text evidence="6">The sequence shown here is derived from an EMBL/GenBank/DDBJ whole genome shotgun (WGS) entry which is preliminary data.</text>
</comment>
<feature type="domain" description="Major facilitator superfamily (MFS) profile" evidence="5">
    <location>
        <begin position="20"/>
        <end position="407"/>
    </location>
</feature>
<feature type="transmembrane region" description="Helical" evidence="4">
    <location>
        <begin position="224"/>
        <end position="246"/>
    </location>
</feature>
<evidence type="ECO:0000313" key="6">
    <source>
        <dbReference type="EMBL" id="MBC5766110.1"/>
    </source>
</evidence>
<keyword evidence="2 4" id="KW-1133">Transmembrane helix</keyword>
<dbReference type="InterPro" id="IPR020846">
    <property type="entry name" value="MFS_dom"/>
</dbReference>
<accession>A0A923M8S8</accession>